<keyword evidence="1" id="KW-1133">Transmembrane helix</keyword>
<reference evidence="2 3" key="1">
    <citation type="submission" date="2016-01" db="EMBL/GenBank/DDBJ databases">
        <title>Characterization of the Clostridium difficile lineages that are prevalent in Hong Kong and China.</title>
        <authorList>
            <person name="Kwok J.S.-L."/>
            <person name="Lam W.-Y."/>
            <person name="Ip M."/>
            <person name="Chan T.-F."/>
            <person name="Hawkey P.M."/>
            <person name="Tsui S.K.-W."/>
        </authorList>
    </citation>
    <scope>NUCLEOTIDE SEQUENCE [LARGE SCALE GENOMIC DNA]</scope>
    <source>
        <strain evidence="2 3">300064</strain>
    </source>
</reference>
<accession>A0A2S7FEV7</accession>
<name>A0A2S7FEV7_CLOBU</name>
<dbReference type="NCBIfam" id="NF038110">
    <property type="entry name" value="Lys_methyl_FliB"/>
    <property type="match status" value="1"/>
</dbReference>
<feature type="transmembrane region" description="Helical" evidence="1">
    <location>
        <begin position="308"/>
        <end position="325"/>
    </location>
</feature>
<feature type="transmembrane region" description="Helical" evidence="1">
    <location>
        <begin position="337"/>
        <end position="356"/>
    </location>
</feature>
<proteinExistence type="predicted"/>
<comment type="caution">
    <text evidence="2">The sequence shown here is derived from an EMBL/GenBank/DDBJ whole genome shotgun (WGS) entry which is preliminary data.</text>
</comment>
<protein>
    <submittedName>
        <fullName evidence="2">FliB family protein</fullName>
    </submittedName>
</protein>
<dbReference type="RefSeq" id="WP_043665851.1">
    <property type="nucleotide sequence ID" value="NZ_JSEG01000019.1"/>
</dbReference>
<dbReference type="Proteomes" id="UP000238081">
    <property type="component" value="Unassembled WGS sequence"/>
</dbReference>
<keyword evidence="1" id="KW-0472">Membrane</keyword>
<dbReference type="AlphaFoldDB" id="A0A2S7FEV7"/>
<evidence type="ECO:0000313" key="2">
    <source>
        <dbReference type="EMBL" id="PPV17704.1"/>
    </source>
</evidence>
<dbReference type="EMBL" id="LRDH01000002">
    <property type="protein sequence ID" value="PPV17704.1"/>
    <property type="molecule type" value="Genomic_DNA"/>
</dbReference>
<keyword evidence="1" id="KW-0812">Transmembrane</keyword>
<evidence type="ECO:0000256" key="1">
    <source>
        <dbReference type="SAM" id="Phobius"/>
    </source>
</evidence>
<evidence type="ECO:0000313" key="3">
    <source>
        <dbReference type="Proteomes" id="UP000238081"/>
    </source>
</evidence>
<organism evidence="2 3">
    <name type="scientific">Clostridium butyricum</name>
    <dbReference type="NCBI Taxonomy" id="1492"/>
    <lineage>
        <taxon>Bacteria</taxon>
        <taxon>Bacillati</taxon>
        <taxon>Bacillota</taxon>
        <taxon>Clostridia</taxon>
        <taxon>Eubacteriales</taxon>
        <taxon>Clostridiaceae</taxon>
        <taxon>Clostridium</taxon>
    </lineage>
</organism>
<gene>
    <name evidence="2" type="ORF">AWN73_06790</name>
</gene>
<sequence length="408" mass="48456">MYNKMKVACPTYFKKFSCIGGKCENTCCKAWDIEIDKKTFEQYNAITDENAKLMLKKNIQVNEECISSDLDYGLIKLDHEEMCPFLDKNKYCTIYSTLGEEYLSNICTHFPRIMNKVDNNYEISLDVACYEAAKLILGQKNQILFESIQKEFIKYIINDEYNTNSKKYRNTPIKYFKEIRIFSIKIMQNRKFNISQRLYILGAFIEGLEKISAYDCNGIPMFIKDFDMDSAAMGYVRDGNDYIFQVEFFQNIVNSSNMSEDNTGNTLKEFKDALINGFDIKYSNISMEDKKTYINTFSKYDREMTEKYGYIFENYIVNFIYNYLFPFSESEDMFEGYLMLVLRYSFIRFYLFGIYINNIMDIDMEEDIIKFISIFGRSVEHDKNYLPKIEDYIEENKYCNMTFAKKIL</sequence>